<dbReference type="GO" id="GO:0042626">
    <property type="term" value="F:ATPase-coupled transmembrane transporter activity"/>
    <property type="evidence" value="ECO:0007669"/>
    <property type="project" value="TreeGrafter"/>
</dbReference>
<evidence type="ECO:0000256" key="4">
    <source>
        <dbReference type="ARBA" id="ARBA00022840"/>
    </source>
</evidence>
<dbReference type="EC" id="3.6.3.30" evidence="6"/>
<dbReference type="GO" id="GO:0016887">
    <property type="term" value="F:ATP hydrolysis activity"/>
    <property type="evidence" value="ECO:0007669"/>
    <property type="project" value="InterPro"/>
</dbReference>
<evidence type="ECO:0000313" key="6">
    <source>
        <dbReference type="EMBL" id="KFI65703.1"/>
    </source>
</evidence>
<dbReference type="EMBL" id="JGYV01000001">
    <property type="protein sequence ID" value="KFI65703.1"/>
    <property type="molecule type" value="Genomic_DNA"/>
</dbReference>
<evidence type="ECO:0000256" key="3">
    <source>
        <dbReference type="ARBA" id="ARBA00022741"/>
    </source>
</evidence>
<protein>
    <submittedName>
        <fullName evidence="6">ABC transporter ATP-binding protein</fullName>
        <ecNumber evidence="6">3.6.3.30</ecNumber>
    </submittedName>
</protein>
<proteinExistence type="inferred from homology"/>
<reference evidence="6 7" key="1">
    <citation type="submission" date="2014-03" db="EMBL/GenBank/DDBJ databases">
        <title>Genomics of Bifidobacteria.</title>
        <authorList>
            <person name="Ventura M."/>
            <person name="Milani C."/>
            <person name="Lugli G.A."/>
        </authorList>
    </citation>
    <scope>NUCLEOTIDE SEQUENCE [LARGE SCALE GENOMIC DNA]</scope>
    <source>
        <strain evidence="6 7">LMG 10738</strain>
    </source>
</reference>
<evidence type="ECO:0000256" key="1">
    <source>
        <dbReference type="ARBA" id="ARBA00005417"/>
    </source>
</evidence>
<dbReference type="InterPro" id="IPR015856">
    <property type="entry name" value="ABC_transpr_CbiO/EcfA_su"/>
</dbReference>
<dbReference type="eggNOG" id="COG4172">
    <property type="taxonomic scope" value="Bacteria"/>
</dbReference>
<feature type="domain" description="ABC transporter" evidence="5">
    <location>
        <begin position="279"/>
        <end position="516"/>
    </location>
</feature>
<dbReference type="InterPro" id="IPR027417">
    <property type="entry name" value="P-loop_NTPase"/>
</dbReference>
<dbReference type="SMART" id="SM00382">
    <property type="entry name" value="AAA"/>
    <property type="match status" value="2"/>
</dbReference>
<dbReference type="Pfam" id="PF00005">
    <property type="entry name" value="ABC_tran"/>
    <property type="match status" value="2"/>
</dbReference>
<dbReference type="CDD" id="cd03225">
    <property type="entry name" value="ABC_cobalt_CbiO_domain1"/>
    <property type="match status" value="2"/>
</dbReference>
<dbReference type="InterPro" id="IPR050095">
    <property type="entry name" value="ECF_ABC_transporter_ATP-bd"/>
</dbReference>
<dbReference type="PANTHER" id="PTHR43553:SF24">
    <property type="entry name" value="ENERGY-COUPLING FACTOR TRANSPORTER ATP-BINDING PROTEIN ECFA1"/>
    <property type="match status" value="1"/>
</dbReference>
<dbReference type="AlphaFoldDB" id="A0A087B3V3"/>
<keyword evidence="4 6" id="KW-0067">ATP-binding</keyword>
<keyword evidence="3" id="KW-0547">Nucleotide-binding</keyword>
<dbReference type="InterPro" id="IPR003593">
    <property type="entry name" value="AAA+_ATPase"/>
</dbReference>
<dbReference type="Gene3D" id="3.40.50.300">
    <property type="entry name" value="P-loop containing nucleotide triphosphate hydrolases"/>
    <property type="match status" value="2"/>
</dbReference>
<accession>A0A087B3V3</accession>
<dbReference type="GO" id="GO:0005524">
    <property type="term" value="F:ATP binding"/>
    <property type="evidence" value="ECO:0007669"/>
    <property type="project" value="UniProtKB-KW"/>
</dbReference>
<sequence length="520" mass="55620">MMENGVGDIITVMNLAWQYAPATQATEPVPGLRNINCYVSRGTLTGIVGPTGSGKTTFAKTLIGLIPHCTAGTMNGFARVADMNVKSTSVSNLSTHIGYVGQDPRTQMTSATVHEEIAFPLENRGIDGEEIRARVEEVLDELHIGHLRDRAVDTLSTGEAERVAIASAIAPRPQVLILDEPISPLDREGRDDLVRVLARMREEEGTTVLLVEQDTDILSRHADAVFLMVDGEIIRRTTRDIFAREGALLESVGVIVPSDGGRDLSIGPATPAAAADAAVVLDHVRFSYPHATAHERTPLEDVSLTVGQGDFIGITGPNGSGKSTLVRLLNGILRPQAGKVTVGGADVTSRSVTQMAHQVAFVTQDPMSMLFGGTVHEEIAYGPRALGCDEATVASRVAAMVRLFDLYGVEDVPARTLSSGEQRAVALACALAMETPVLVLDEPVVGLDQRLKSRFLNTIAARNRQGTTVVMVCQDTDAIERYCTHAARLDEGHLVAYGTVRGSREPFVDPSSRQMGGMQG</sequence>
<evidence type="ECO:0000259" key="5">
    <source>
        <dbReference type="PROSITE" id="PS50893"/>
    </source>
</evidence>
<keyword evidence="7" id="KW-1185">Reference proteome</keyword>
<dbReference type="STRING" id="1688.BCUN_0198"/>
<dbReference type="PANTHER" id="PTHR43553">
    <property type="entry name" value="HEAVY METAL TRANSPORTER"/>
    <property type="match status" value="1"/>
</dbReference>
<gene>
    <name evidence="6" type="ORF">BCUN_0198</name>
</gene>
<organism evidence="6 7">
    <name type="scientific">Bifidobacterium cuniculi</name>
    <dbReference type="NCBI Taxonomy" id="1688"/>
    <lineage>
        <taxon>Bacteria</taxon>
        <taxon>Bacillati</taxon>
        <taxon>Actinomycetota</taxon>
        <taxon>Actinomycetes</taxon>
        <taxon>Bifidobacteriales</taxon>
        <taxon>Bifidobacteriaceae</taxon>
        <taxon>Bifidobacterium</taxon>
    </lineage>
</organism>
<comment type="similarity">
    <text evidence="1">Belongs to the ABC transporter superfamily.</text>
</comment>
<dbReference type="GO" id="GO:0043190">
    <property type="term" value="C:ATP-binding cassette (ABC) transporter complex"/>
    <property type="evidence" value="ECO:0007669"/>
    <property type="project" value="TreeGrafter"/>
</dbReference>
<dbReference type="Proteomes" id="UP000029067">
    <property type="component" value="Unassembled WGS sequence"/>
</dbReference>
<dbReference type="InterPro" id="IPR017871">
    <property type="entry name" value="ABC_transporter-like_CS"/>
</dbReference>
<keyword evidence="2" id="KW-0813">Transport</keyword>
<keyword evidence="6" id="KW-0378">Hydrolase</keyword>
<feature type="domain" description="ABC transporter" evidence="5">
    <location>
        <begin position="10"/>
        <end position="255"/>
    </location>
</feature>
<dbReference type="PROSITE" id="PS00211">
    <property type="entry name" value="ABC_TRANSPORTER_1"/>
    <property type="match status" value="1"/>
</dbReference>
<comment type="caution">
    <text evidence="6">The sequence shown here is derived from an EMBL/GenBank/DDBJ whole genome shotgun (WGS) entry which is preliminary data.</text>
</comment>
<dbReference type="InterPro" id="IPR003439">
    <property type="entry name" value="ABC_transporter-like_ATP-bd"/>
</dbReference>
<evidence type="ECO:0000256" key="2">
    <source>
        <dbReference type="ARBA" id="ARBA00022448"/>
    </source>
</evidence>
<dbReference type="SUPFAM" id="SSF52540">
    <property type="entry name" value="P-loop containing nucleoside triphosphate hydrolases"/>
    <property type="match status" value="2"/>
</dbReference>
<dbReference type="PROSITE" id="PS50893">
    <property type="entry name" value="ABC_TRANSPORTER_2"/>
    <property type="match status" value="2"/>
</dbReference>
<name>A0A087B3V3_9BIFI</name>
<evidence type="ECO:0000313" key="7">
    <source>
        <dbReference type="Proteomes" id="UP000029067"/>
    </source>
</evidence>